<dbReference type="OrthoDB" id="9807263at2"/>
<gene>
    <name evidence="2" type="ordered locus">Avin_00670</name>
</gene>
<evidence type="ECO:0008006" key="4">
    <source>
        <dbReference type="Google" id="ProtNLM"/>
    </source>
</evidence>
<proteinExistence type="predicted"/>
<dbReference type="AlphaFoldDB" id="C1DG07"/>
<keyword evidence="3" id="KW-1185">Reference proteome</keyword>
<dbReference type="STRING" id="322710.Avin_00670"/>
<dbReference type="HOGENOM" id="CLU_130837_1_0_6"/>
<reference evidence="2 3" key="1">
    <citation type="journal article" date="2009" name="J. Bacteriol.">
        <title>Genome sequence of Azotobacter vinelandii, an obligate aerobe specialized to support diverse anaerobic metabolic processes.</title>
        <authorList>
            <person name="Setubal J.C."/>
            <person name="dos Santos P."/>
            <person name="Goldman B.S."/>
            <person name="Ertesvag H."/>
            <person name="Espin G."/>
            <person name="Rubio L.M."/>
            <person name="Valla S."/>
            <person name="Almeida N.F."/>
            <person name="Balasubramanian D."/>
            <person name="Cromes L."/>
            <person name="Curatti L."/>
            <person name="Du Z."/>
            <person name="Godsy E."/>
            <person name="Goodner B."/>
            <person name="Hellner-Burris K."/>
            <person name="Hernandez J.A."/>
            <person name="Houmiel K."/>
            <person name="Imperial J."/>
            <person name="Kennedy C."/>
            <person name="Larson T.J."/>
            <person name="Latreille P."/>
            <person name="Ligon L.S."/>
            <person name="Lu J."/>
            <person name="Maerk M."/>
            <person name="Miller N.M."/>
            <person name="Norton S."/>
            <person name="O'Carroll I.P."/>
            <person name="Paulsen I."/>
            <person name="Raulfs E.C."/>
            <person name="Roemer R."/>
            <person name="Rosser J."/>
            <person name="Segura D."/>
            <person name="Slater S."/>
            <person name="Stricklin S.L."/>
            <person name="Studholme D.J."/>
            <person name="Sun J."/>
            <person name="Viana C.J."/>
            <person name="Wallin E."/>
            <person name="Wang B."/>
            <person name="Wheeler C."/>
            <person name="Zhu H."/>
            <person name="Dean D.R."/>
            <person name="Dixon R."/>
            <person name="Wood D."/>
        </authorList>
    </citation>
    <scope>NUCLEOTIDE SEQUENCE [LARGE SCALE GENOMIC DNA]</scope>
    <source>
        <strain evidence="3">DJ / ATCC BAA-1303</strain>
    </source>
</reference>
<dbReference type="GeneID" id="88183542"/>
<dbReference type="Pfam" id="PF11373">
    <property type="entry name" value="DUF3175"/>
    <property type="match status" value="1"/>
</dbReference>
<protein>
    <recommendedName>
        <fullName evidence="4">DUF3175 domain-containing protein</fullName>
    </recommendedName>
</protein>
<dbReference type="eggNOG" id="ENOG5032RRR">
    <property type="taxonomic scope" value="Bacteria"/>
</dbReference>
<feature type="region of interest" description="Disordered" evidence="1">
    <location>
        <begin position="1"/>
        <end position="33"/>
    </location>
</feature>
<evidence type="ECO:0000313" key="3">
    <source>
        <dbReference type="Proteomes" id="UP000002424"/>
    </source>
</evidence>
<sequence length="122" mass="13978">MTPTPAKPQGDPHETQSPTEERQRWSRQVTENSDALDLEPGVFTWADPRAIARSLKASAERSERRKTTPFRAAMSMLTFYINRAGRQLSGERKARLEAAKDELRVLFERPRRDKKPPGKPHP</sequence>
<accession>C1DG07</accession>
<dbReference type="KEGG" id="avn:Avin_00670"/>
<evidence type="ECO:0000256" key="1">
    <source>
        <dbReference type="SAM" id="MobiDB-lite"/>
    </source>
</evidence>
<dbReference type="EnsemblBacteria" id="ACO76334">
    <property type="protein sequence ID" value="ACO76334"/>
    <property type="gene ID" value="Avin_00670"/>
</dbReference>
<organism evidence="2 3">
    <name type="scientific">Azotobacter vinelandii (strain DJ / ATCC BAA-1303)</name>
    <dbReference type="NCBI Taxonomy" id="322710"/>
    <lineage>
        <taxon>Bacteria</taxon>
        <taxon>Pseudomonadati</taxon>
        <taxon>Pseudomonadota</taxon>
        <taxon>Gammaproteobacteria</taxon>
        <taxon>Pseudomonadales</taxon>
        <taxon>Pseudomonadaceae</taxon>
        <taxon>Azotobacter</taxon>
    </lineage>
</organism>
<dbReference type="EMBL" id="CP001157">
    <property type="protein sequence ID" value="ACO76334.1"/>
    <property type="molecule type" value="Genomic_DNA"/>
</dbReference>
<dbReference type="RefSeq" id="WP_012698762.1">
    <property type="nucleotide sequence ID" value="NC_012560.1"/>
</dbReference>
<feature type="compositionally biased region" description="Basic and acidic residues" evidence="1">
    <location>
        <begin position="10"/>
        <end position="24"/>
    </location>
</feature>
<dbReference type="InterPro" id="IPR021513">
    <property type="entry name" value="Phage_RSL1_Orf186"/>
</dbReference>
<name>C1DG07_AZOVD</name>
<evidence type="ECO:0000313" key="2">
    <source>
        <dbReference type="EMBL" id="ACO76334.1"/>
    </source>
</evidence>
<dbReference type="Proteomes" id="UP000002424">
    <property type="component" value="Chromosome"/>
</dbReference>